<keyword evidence="3" id="KW-1185">Reference proteome</keyword>
<dbReference type="GO" id="GO:0016491">
    <property type="term" value="F:oxidoreductase activity"/>
    <property type="evidence" value="ECO:0007669"/>
    <property type="project" value="TreeGrafter"/>
</dbReference>
<dbReference type="RefSeq" id="WP_183255728.1">
    <property type="nucleotide sequence ID" value="NZ_BAAAFF010000001.1"/>
</dbReference>
<dbReference type="PANTHER" id="PTHR43544:SF12">
    <property type="entry name" value="NAD(P)-BINDING ROSSMANN-FOLD SUPERFAMILY PROTEIN"/>
    <property type="match status" value="1"/>
</dbReference>
<reference evidence="2 3" key="1">
    <citation type="submission" date="2020-08" db="EMBL/GenBank/DDBJ databases">
        <title>Genomic Encyclopedia of Type Strains, Phase IV (KMG-IV): sequencing the most valuable type-strain genomes for metagenomic binning, comparative biology and taxonomic classification.</title>
        <authorList>
            <person name="Goeker M."/>
        </authorList>
    </citation>
    <scope>NUCLEOTIDE SEQUENCE [LARGE SCALE GENOMIC DNA]</scope>
    <source>
        <strain evidence="2 3">DSM 25335</strain>
    </source>
</reference>
<dbReference type="InterPro" id="IPR036291">
    <property type="entry name" value="NAD(P)-bd_dom_sf"/>
</dbReference>
<feature type="domain" description="Ketoreductase" evidence="1">
    <location>
        <begin position="6"/>
        <end position="191"/>
    </location>
</feature>
<dbReference type="PANTHER" id="PTHR43544">
    <property type="entry name" value="SHORT-CHAIN DEHYDROGENASE/REDUCTASE"/>
    <property type="match status" value="1"/>
</dbReference>
<dbReference type="InterPro" id="IPR002347">
    <property type="entry name" value="SDR_fam"/>
</dbReference>
<dbReference type="Gene3D" id="3.40.50.720">
    <property type="entry name" value="NAD(P)-binding Rossmann-like Domain"/>
    <property type="match status" value="1"/>
</dbReference>
<dbReference type="InterPro" id="IPR051468">
    <property type="entry name" value="Fungal_SecMetab_SDRs"/>
</dbReference>
<dbReference type="Proteomes" id="UP000566663">
    <property type="component" value="Unassembled WGS sequence"/>
</dbReference>
<protein>
    <submittedName>
        <fullName evidence="2">NAD(P)-dependent dehydrogenase (Short-subunit alcohol dehydrogenase family)</fullName>
    </submittedName>
</protein>
<dbReference type="GO" id="GO:0005737">
    <property type="term" value="C:cytoplasm"/>
    <property type="evidence" value="ECO:0007669"/>
    <property type="project" value="TreeGrafter"/>
</dbReference>
<proteinExistence type="predicted"/>
<organism evidence="2 3">
    <name type="scientific">Brevundimonas basaltis</name>
    <dbReference type="NCBI Taxonomy" id="472166"/>
    <lineage>
        <taxon>Bacteria</taxon>
        <taxon>Pseudomonadati</taxon>
        <taxon>Pseudomonadota</taxon>
        <taxon>Alphaproteobacteria</taxon>
        <taxon>Caulobacterales</taxon>
        <taxon>Caulobacteraceae</taxon>
        <taxon>Brevundimonas</taxon>
    </lineage>
</organism>
<evidence type="ECO:0000313" key="3">
    <source>
        <dbReference type="Proteomes" id="UP000566663"/>
    </source>
</evidence>
<dbReference type="PRINTS" id="PR00081">
    <property type="entry name" value="GDHRDH"/>
</dbReference>
<sequence>MPQVRSLAVVVGAGGGIGGALVRRLAAQDRYDAVVGVARRRPKDWPHDPAFAFVGADVTDEAQVSAAASTIDELGSPVRIVVATGLLHADGVTPEKSLRALDPEALITLFRVNAVAPALIAKHLLPLTPRDRISLFAALSARVGSISDNRLGGWHGYRASKAALNMLIATLAIEHRRSRKMGICVALHPGTVETRLSAPFQQGAAAVPKRLTPDQSAAALIEVMDRLGPEHTGRFFAWDGQPIPW</sequence>
<dbReference type="EMBL" id="JACHFZ010000005">
    <property type="protein sequence ID" value="MBB5292868.1"/>
    <property type="molecule type" value="Genomic_DNA"/>
</dbReference>
<accession>A0A7W8I192</accession>
<dbReference type="SMART" id="SM00822">
    <property type="entry name" value="PKS_KR"/>
    <property type="match status" value="1"/>
</dbReference>
<dbReference type="AlphaFoldDB" id="A0A7W8I192"/>
<comment type="caution">
    <text evidence="2">The sequence shown here is derived from an EMBL/GenBank/DDBJ whole genome shotgun (WGS) entry which is preliminary data.</text>
</comment>
<dbReference type="Pfam" id="PF00106">
    <property type="entry name" value="adh_short"/>
    <property type="match status" value="1"/>
</dbReference>
<gene>
    <name evidence="2" type="ORF">HNQ67_002405</name>
</gene>
<evidence type="ECO:0000313" key="2">
    <source>
        <dbReference type="EMBL" id="MBB5292868.1"/>
    </source>
</evidence>
<name>A0A7W8I192_9CAUL</name>
<dbReference type="SUPFAM" id="SSF51735">
    <property type="entry name" value="NAD(P)-binding Rossmann-fold domains"/>
    <property type="match status" value="1"/>
</dbReference>
<evidence type="ECO:0000259" key="1">
    <source>
        <dbReference type="SMART" id="SM00822"/>
    </source>
</evidence>
<dbReference type="InterPro" id="IPR057326">
    <property type="entry name" value="KR_dom"/>
</dbReference>